<keyword evidence="6 7" id="KW-0472">Membrane</keyword>
<dbReference type="GO" id="GO:0005384">
    <property type="term" value="F:manganese ion transmembrane transporter activity"/>
    <property type="evidence" value="ECO:0007669"/>
    <property type="project" value="TreeGrafter"/>
</dbReference>
<proteinExistence type="inferred from homology"/>
<evidence type="ECO:0000256" key="3">
    <source>
        <dbReference type="ARBA" id="ARBA00022692"/>
    </source>
</evidence>
<keyword evidence="2 7" id="KW-0813">Transport</keyword>
<comment type="subcellular location">
    <subcellularLocation>
        <location evidence="7">Cell membrane</location>
        <topology evidence="7">Multi-pass membrane protein</topology>
    </subcellularLocation>
    <subcellularLocation>
        <location evidence="1">Membrane</location>
        <topology evidence="1">Multi-pass membrane protein</topology>
    </subcellularLocation>
</comment>
<dbReference type="KEGG" id="haa:A5892_12115"/>
<evidence type="ECO:0000256" key="4">
    <source>
        <dbReference type="ARBA" id="ARBA00022847"/>
    </source>
</evidence>
<feature type="transmembrane region" description="Helical" evidence="7">
    <location>
        <begin position="250"/>
        <end position="279"/>
    </location>
</feature>
<feature type="transmembrane region" description="Helical" evidence="7">
    <location>
        <begin position="210"/>
        <end position="229"/>
    </location>
</feature>
<dbReference type="NCBIfam" id="TIGR01197">
    <property type="entry name" value="nramp"/>
    <property type="match status" value="1"/>
</dbReference>
<evidence type="ECO:0000313" key="8">
    <source>
        <dbReference type="EMBL" id="ANF58119.1"/>
    </source>
</evidence>
<feature type="transmembrane region" description="Helical" evidence="7">
    <location>
        <begin position="408"/>
        <end position="430"/>
    </location>
</feature>
<dbReference type="InterPro" id="IPR001046">
    <property type="entry name" value="NRAMP_fam"/>
</dbReference>
<reference evidence="8 9" key="1">
    <citation type="submission" date="2016-04" db="EMBL/GenBank/DDBJ databases">
        <title>Complete Genome Sequence of Halotalea alkalilenta IHB B 13600.</title>
        <authorList>
            <person name="Swarnkar M.K."/>
            <person name="Sharma A."/>
            <person name="Kaushal K."/>
            <person name="Soni R."/>
            <person name="Rana S."/>
            <person name="Singh A.K."/>
            <person name="Gulati A."/>
        </authorList>
    </citation>
    <scope>NUCLEOTIDE SEQUENCE [LARGE SCALE GENOMIC DNA]</scope>
    <source>
        <strain evidence="8 9">IHB B 13600</strain>
    </source>
</reference>
<dbReference type="GO" id="GO:0015293">
    <property type="term" value="F:symporter activity"/>
    <property type="evidence" value="ECO:0007669"/>
    <property type="project" value="UniProtKB-UniRule"/>
</dbReference>
<dbReference type="NCBIfam" id="NF001923">
    <property type="entry name" value="PRK00701.1"/>
    <property type="match status" value="1"/>
</dbReference>
<gene>
    <name evidence="7" type="primary">mntH</name>
    <name evidence="8" type="ORF">A5892_12115</name>
</gene>
<feature type="transmembrane region" description="Helical" evidence="7">
    <location>
        <begin position="169"/>
        <end position="198"/>
    </location>
</feature>
<dbReference type="RefSeq" id="WP_064123024.1">
    <property type="nucleotide sequence ID" value="NZ_CP015243.1"/>
</dbReference>
<feature type="transmembrane region" description="Helical" evidence="7">
    <location>
        <begin position="137"/>
        <end position="157"/>
    </location>
</feature>
<name>A0A172YFS2_9GAMM</name>
<dbReference type="GO" id="GO:0015086">
    <property type="term" value="F:cadmium ion transmembrane transporter activity"/>
    <property type="evidence" value="ECO:0007669"/>
    <property type="project" value="TreeGrafter"/>
</dbReference>
<dbReference type="GO" id="GO:0046872">
    <property type="term" value="F:metal ion binding"/>
    <property type="evidence" value="ECO:0007669"/>
    <property type="project" value="UniProtKB-UniRule"/>
</dbReference>
<comment type="function">
    <text evidence="7">H(+)-stimulated, divalent metal cation uptake system.</text>
</comment>
<feature type="transmembrane region" description="Helical" evidence="7">
    <location>
        <begin position="347"/>
        <end position="365"/>
    </location>
</feature>
<feature type="transmembrane region" description="Helical" evidence="7">
    <location>
        <begin position="299"/>
        <end position="326"/>
    </location>
</feature>
<dbReference type="Proteomes" id="UP000077875">
    <property type="component" value="Chromosome"/>
</dbReference>
<evidence type="ECO:0000256" key="5">
    <source>
        <dbReference type="ARBA" id="ARBA00022989"/>
    </source>
</evidence>
<comment type="similarity">
    <text evidence="7">Belongs to the NRAMP family.</text>
</comment>
<dbReference type="NCBIfam" id="NF037982">
    <property type="entry name" value="Nramp_1"/>
    <property type="match status" value="1"/>
</dbReference>
<keyword evidence="3 7" id="KW-0812">Transmembrane</keyword>
<dbReference type="PANTHER" id="PTHR11706:SF33">
    <property type="entry name" value="NATURAL RESISTANCE-ASSOCIATED MACROPHAGE PROTEIN 2"/>
    <property type="match status" value="1"/>
</dbReference>
<feature type="transmembrane region" description="Helical" evidence="7">
    <location>
        <begin position="371"/>
        <end position="396"/>
    </location>
</feature>
<keyword evidence="4 7" id="KW-0769">Symport</keyword>
<accession>A0A172YFS2</accession>
<evidence type="ECO:0000256" key="6">
    <source>
        <dbReference type="ARBA" id="ARBA00023136"/>
    </source>
</evidence>
<dbReference type="GO" id="GO:0005886">
    <property type="term" value="C:plasma membrane"/>
    <property type="evidence" value="ECO:0007669"/>
    <property type="project" value="UniProtKB-SubCell"/>
</dbReference>
<evidence type="ECO:0000256" key="2">
    <source>
        <dbReference type="ARBA" id="ARBA00022448"/>
    </source>
</evidence>
<dbReference type="Pfam" id="PF01566">
    <property type="entry name" value="Nramp"/>
    <property type="match status" value="1"/>
</dbReference>
<evidence type="ECO:0000256" key="7">
    <source>
        <dbReference type="HAMAP-Rule" id="MF_00221"/>
    </source>
</evidence>
<dbReference type="PANTHER" id="PTHR11706">
    <property type="entry name" value="SOLUTE CARRIER PROTEIN FAMILY 11 MEMBER"/>
    <property type="match status" value="1"/>
</dbReference>
<protein>
    <recommendedName>
        <fullName evidence="7">Divalent metal cation transporter MntH</fullName>
    </recommendedName>
</protein>
<organism evidence="8 9">
    <name type="scientific">Halotalea alkalilenta</name>
    <dbReference type="NCBI Taxonomy" id="376489"/>
    <lineage>
        <taxon>Bacteria</taxon>
        <taxon>Pseudomonadati</taxon>
        <taxon>Pseudomonadota</taxon>
        <taxon>Gammaproteobacteria</taxon>
        <taxon>Oceanospirillales</taxon>
        <taxon>Halomonadaceae</taxon>
        <taxon>Halotalea</taxon>
    </lineage>
</organism>
<keyword evidence="5 7" id="KW-1133">Transmembrane helix</keyword>
<dbReference type="EMBL" id="CP015243">
    <property type="protein sequence ID" value="ANF58119.1"/>
    <property type="molecule type" value="Genomic_DNA"/>
</dbReference>
<sequence length="436" mass="46647">MLRRVTNENSDIRRGSVGVPRGAGWARRLLAFTGPGAMVSVGYMDPGNWATSLEGGSRFGYSLLCVILLSNLMAVLLQALCARLGIATDRDLAQSCREHCSKPVNLALWGLCELAIIACDLAEVIGTAVAIKLLFGIPIAWGAVITILDTLLLLALIRQGFRWLEAFVITLLATIFGCFVVELVLATPSIGGIVGGFFVPDAEIVTNPAMLYIAIGIIGATVMPHNLYLHSALVQTRDYPRTVEGRREALRFATWDSTLALSLALFVNAGILVLAAAVFHGAGQEVVEIEDAYQLLAPLLGVGAAATLFGVALLASGINSTVTATLAGQVVMEGFLRLRLAPWLRRLITRGIAVLPVLYVVAVYGEQGVGRLLILSQVVLSMQLPFAVIPLVLFVSRRESMGEFAIKASTKVLAWAIALLIVALNLKLLFDTFVLL</sequence>
<dbReference type="STRING" id="376489.A5892_12115"/>
<dbReference type="AlphaFoldDB" id="A0A172YFS2"/>
<dbReference type="PRINTS" id="PR00447">
    <property type="entry name" value="NATRESASSCMP"/>
</dbReference>
<dbReference type="GO" id="GO:0034755">
    <property type="term" value="P:iron ion transmembrane transport"/>
    <property type="evidence" value="ECO:0007669"/>
    <property type="project" value="TreeGrafter"/>
</dbReference>
<feature type="transmembrane region" description="Helical" evidence="7">
    <location>
        <begin position="59"/>
        <end position="86"/>
    </location>
</feature>
<keyword evidence="9" id="KW-1185">Reference proteome</keyword>
<evidence type="ECO:0000313" key="9">
    <source>
        <dbReference type="Proteomes" id="UP000077875"/>
    </source>
</evidence>
<evidence type="ECO:0000256" key="1">
    <source>
        <dbReference type="ARBA" id="ARBA00004141"/>
    </source>
</evidence>
<keyword evidence="7" id="KW-1003">Cell membrane</keyword>
<keyword evidence="7" id="KW-0406">Ion transport</keyword>
<dbReference type="HAMAP" id="MF_00221">
    <property type="entry name" value="NRAMP"/>
    <property type="match status" value="1"/>
</dbReference>